<dbReference type="eggNOG" id="COG0457">
    <property type="taxonomic scope" value="Bacteria"/>
</dbReference>
<gene>
    <name evidence="3" type="ORF">IA57_03800</name>
</gene>
<protein>
    <recommendedName>
        <fullName evidence="5">Tetratricopeptide repeat protein</fullName>
    </recommendedName>
</protein>
<dbReference type="OrthoDB" id="9763354at2"/>
<evidence type="ECO:0000313" key="4">
    <source>
        <dbReference type="Proteomes" id="UP000028521"/>
    </source>
</evidence>
<reference evidence="4" key="2">
    <citation type="submission" date="2014-07" db="EMBL/GenBank/DDBJ databases">
        <title>Genome sequence of Mangrovimonas yunxiaonensis.</title>
        <authorList>
            <person name="Li Y."/>
            <person name="Zheng T."/>
        </authorList>
    </citation>
    <scope>NUCLEOTIDE SEQUENCE [LARGE SCALE GENOMIC DNA]</scope>
    <source>
        <strain evidence="4">LY01</strain>
    </source>
</reference>
<dbReference type="AlphaFoldDB" id="A0A084TMQ8"/>
<dbReference type="Pfam" id="PF13174">
    <property type="entry name" value="TPR_6"/>
    <property type="match status" value="1"/>
</dbReference>
<evidence type="ECO:0000256" key="2">
    <source>
        <dbReference type="SAM" id="SignalP"/>
    </source>
</evidence>
<dbReference type="Gene3D" id="1.25.40.10">
    <property type="entry name" value="Tetratricopeptide repeat domain"/>
    <property type="match status" value="4"/>
</dbReference>
<name>A0A084TMQ8_9FLAO</name>
<dbReference type="InterPro" id="IPR019734">
    <property type="entry name" value="TPR_rpt"/>
</dbReference>
<feature type="signal peptide" evidence="2">
    <location>
        <begin position="1"/>
        <end position="17"/>
    </location>
</feature>
<dbReference type="GO" id="GO:0051301">
    <property type="term" value="P:cell division"/>
    <property type="evidence" value="ECO:0007669"/>
    <property type="project" value="TreeGrafter"/>
</dbReference>
<sequence length="594" mass="68969">MRLLLLLLCCSIQLGFAQDEDLLAKEYYKNGAFEKAIISYQNLLKKAPTNNNYLLALVKSHQQLEQFTAAQELLSSQLEKITYPPLFIELGFNYQLQNKQNKALENYDKALSFIDENPRYAYIIGRTFEDRSLLDYAITTYQNAMTLNPDLKFHVQLARIYGEKGAIEDMFNSYLDFLNNNLNASYLSNIKRAFNDFISENPEHENNQILRKILLKKLQESPNLLWNEMLSWLFIQQKDYNKAFMQEKAIFARNPESLGRILELANNTKEDQQYNTAIKVFTYITETAQDAETILEAENSLITLKTQLADKQEYSHIDKKYQALFNTYGKFTSTLELQLSYAHFLAFNQNETQRAINLLRESLSLPLNKFQEAKVKLALGDILVFEEKFNEALIYFSQIQKALKNNPISQEARFKVAQTSYYKGDFKWAESQLKILKSSTTQLIANDALNLMLLITDNKYEDSTQTALKLYAKADLMAYQNKTTEAIALLDKILLEHPGKSIQDQALFKQATLFEKTKQYDKAVANYLNIISQYSDDILADDAYYFLAQLYYLTLEAPEKAKPLYEKIIFNYQDSIYFVEARKTYRLLRGDAIN</sequence>
<dbReference type="STRING" id="1197477.IA57_03800"/>
<organism evidence="3 4">
    <name type="scientific">Mangrovimonas yunxiaonensis</name>
    <dbReference type="NCBI Taxonomy" id="1197477"/>
    <lineage>
        <taxon>Bacteria</taxon>
        <taxon>Pseudomonadati</taxon>
        <taxon>Bacteroidota</taxon>
        <taxon>Flavobacteriia</taxon>
        <taxon>Flavobacteriales</taxon>
        <taxon>Flavobacteriaceae</taxon>
        <taxon>Mangrovimonas</taxon>
    </lineage>
</organism>
<dbReference type="RefSeq" id="WP_036119310.1">
    <property type="nucleotide sequence ID" value="NZ_BMET01000005.1"/>
</dbReference>
<reference evidence="3 4" key="1">
    <citation type="journal article" date="2014" name="Genome Announc.">
        <title>Draft Genome Sequence of the Algicidal Bacterium Mangrovimonas yunxiaonensis Strain LY01.</title>
        <authorList>
            <person name="Li Y."/>
            <person name="Zhu H."/>
            <person name="Li C."/>
            <person name="Zhang H."/>
            <person name="Chen Z."/>
            <person name="Zheng W."/>
            <person name="Xu H."/>
            <person name="Zheng T."/>
        </authorList>
    </citation>
    <scope>NUCLEOTIDE SEQUENCE [LARGE SCALE GENOMIC DNA]</scope>
    <source>
        <strain evidence="3 4">LY01</strain>
    </source>
</reference>
<accession>A0A084TMQ8</accession>
<evidence type="ECO:0008006" key="5">
    <source>
        <dbReference type="Google" id="ProtNLM"/>
    </source>
</evidence>
<evidence type="ECO:0000313" key="3">
    <source>
        <dbReference type="EMBL" id="KFB01994.1"/>
    </source>
</evidence>
<proteinExistence type="predicted"/>
<dbReference type="Proteomes" id="UP000028521">
    <property type="component" value="Unassembled WGS sequence"/>
</dbReference>
<feature type="chain" id="PRO_5001782804" description="Tetratricopeptide repeat protein" evidence="2">
    <location>
        <begin position="18"/>
        <end position="594"/>
    </location>
</feature>
<evidence type="ECO:0000256" key="1">
    <source>
        <dbReference type="PROSITE-ProRule" id="PRU00339"/>
    </source>
</evidence>
<comment type="caution">
    <text evidence="3">The sequence shown here is derived from an EMBL/GenBank/DDBJ whole genome shotgun (WGS) entry which is preliminary data.</text>
</comment>
<dbReference type="PANTHER" id="PTHR12558">
    <property type="entry name" value="CELL DIVISION CYCLE 16,23,27"/>
    <property type="match status" value="1"/>
</dbReference>
<keyword evidence="2" id="KW-0732">Signal</keyword>
<keyword evidence="4" id="KW-1185">Reference proteome</keyword>
<dbReference type="SMART" id="SM00028">
    <property type="entry name" value="TPR"/>
    <property type="match status" value="5"/>
</dbReference>
<dbReference type="PROSITE" id="PS50005">
    <property type="entry name" value="TPR"/>
    <property type="match status" value="2"/>
</dbReference>
<dbReference type="PANTHER" id="PTHR12558:SF44">
    <property type="entry name" value="TETRATRICOPEPTIDE REPEAT-CONTAINING PROTEIN"/>
    <property type="match status" value="1"/>
</dbReference>
<dbReference type="SUPFAM" id="SSF48452">
    <property type="entry name" value="TPR-like"/>
    <property type="match status" value="3"/>
</dbReference>
<dbReference type="EMBL" id="JPFK01000003">
    <property type="protein sequence ID" value="KFB01994.1"/>
    <property type="molecule type" value="Genomic_DNA"/>
</dbReference>
<dbReference type="InterPro" id="IPR011990">
    <property type="entry name" value="TPR-like_helical_dom_sf"/>
</dbReference>
<feature type="repeat" description="TPR" evidence="1">
    <location>
        <begin position="118"/>
        <end position="151"/>
    </location>
</feature>
<feature type="repeat" description="TPR" evidence="1">
    <location>
        <begin position="84"/>
        <end position="117"/>
    </location>
</feature>
<keyword evidence="1" id="KW-0802">TPR repeat</keyword>